<organism evidence="3 4">
    <name type="scientific">Halalkaliarchaeum desulfuricum</name>
    <dbReference type="NCBI Taxonomy" id="2055893"/>
    <lineage>
        <taxon>Archaea</taxon>
        <taxon>Methanobacteriati</taxon>
        <taxon>Methanobacteriota</taxon>
        <taxon>Stenosarchaea group</taxon>
        <taxon>Halobacteria</taxon>
        <taxon>Halobacteriales</taxon>
        <taxon>Haloferacaceae</taxon>
        <taxon>Halalkaliarchaeum</taxon>
    </lineage>
</organism>
<evidence type="ECO:0000259" key="2">
    <source>
        <dbReference type="Pfam" id="PF13231"/>
    </source>
</evidence>
<feature type="transmembrane region" description="Helical" evidence="1">
    <location>
        <begin position="214"/>
        <end position="234"/>
    </location>
</feature>
<dbReference type="AlphaFoldDB" id="A0A343TLP8"/>
<keyword evidence="4" id="KW-1185">Reference proteome</keyword>
<feature type="transmembrane region" description="Helical" evidence="1">
    <location>
        <begin position="282"/>
        <end position="302"/>
    </location>
</feature>
<dbReference type="InterPro" id="IPR019962">
    <property type="entry name" value="CHP03663"/>
</dbReference>
<feature type="transmembrane region" description="Helical" evidence="1">
    <location>
        <begin position="155"/>
        <end position="188"/>
    </location>
</feature>
<dbReference type="Pfam" id="PF13231">
    <property type="entry name" value="PMT_2"/>
    <property type="match status" value="1"/>
</dbReference>
<name>A0A343TLP8_9EURY</name>
<dbReference type="PANTHER" id="PTHR41710:SF2">
    <property type="entry name" value="GLYCOSYL TRANSFERASE FAMILY 39_83 DOMAIN-CONTAINING PROTEIN"/>
    <property type="match status" value="1"/>
</dbReference>
<keyword evidence="3" id="KW-0328">Glycosyltransferase</keyword>
<keyword evidence="3" id="KW-0808">Transferase</keyword>
<feature type="domain" description="Glycosyltransferase RgtA/B/C/D-like" evidence="2">
    <location>
        <begin position="60"/>
        <end position="192"/>
    </location>
</feature>
<dbReference type="KEGG" id="hdf:AArcSl_2398"/>
<dbReference type="EMBL" id="CP025066">
    <property type="protein sequence ID" value="AUX10020.1"/>
    <property type="molecule type" value="Genomic_DNA"/>
</dbReference>
<protein>
    <submittedName>
        <fullName evidence="3">Membrane-bound mannosyltransferase</fullName>
    </submittedName>
</protein>
<gene>
    <name evidence="3" type="ORF">AArcSl_2398</name>
</gene>
<evidence type="ECO:0000313" key="3">
    <source>
        <dbReference type="EMBL" id="AUX10020.1"/>
    </source>
</evidence>
<keyword evidence="1" id="KW-0472">Membrane</keyword>
<feature type="transmembrane region" description="Helical" evidence="1">
    <location>
        <begin position="107"/>
        <end position="125"/>
    </location>
</feature>
<feature type="transmembrane region" description="Helical" evidence="1">
    <location>
        <begin position="314"/>
        <end position="332"/>
    </location>
</feature>
<evidence type="ECO:0000313" key="4">
    <source>
        <dbReference type="Proteomes" id="UP000263012"/>
    </source>
</evidence>
<feature type="transmembrane region" description="Helical" evidence="1">
    <location>
        <begin position="373"/>
        <end position="395"/>
    </location>
</feature>
<dbReference type="RefSeq" id="WP_161945956.1">
    <property type="nucleotide sequence ID" value="NZ_CP025066.1"/>
</dbReference>
<sequence>MRRFDRVAAAVVVVAVFGVLARFVRLGARPFHWEEARVGYWTLRYAETGSYAYRPVGGGPLLYHLNEALFAVAPATDASARAVVALLGGVLVLSALLFRSRLRDDETVALAVVFAFAPLLLYYGRFLRGDLPVAAFALIAVGLTVRSVDADDARFMYAAGVAAGLAVAASMQALGYFVTFAVAFLVAIDHRRVRDAEPISGARTAELRRFADRWLGPAAGAVLAFAATLFVAYVPRGSDMGLFALFEAALVEPFDAATGVYVAGREGTQFLDAVTFAAESLAVLSFPVLVAAAIGFFAERYGIRTVEDDGRAGLLVRWAGLAAGFGFLVFPLGNEVLASWVLVHVTVLLSIPAAVGIALLFRSARNALAADDAARLTAVVLVLLALGVPTVALAADVYASPADPTVDGEDEYHDRFAHFAQPVDDLEPLVGEISADAVYVGDRFVVADERAFDAPPLSQGEAAAFGERLPLPWYLERAGAQTSSVASPDGLVQFLEGDAAEEPPAVVLTTPEHRDGVAERLDGYEERSYRTALEDREVVVFLRE</sequence>
<accession>A0A343TLP8</accession>
<proteinExistence type="predicted"/>
<dbReference type="Proteomes" id="UP000263012">
    <property type="component" value="Chromosome"/>
</dbReference>
<feature type="transmembrane region" description="Helical" evidence="1">
    <location>
        <begin position="338"/>
        <end position="361"/>
    </location>
</feature>
<reference evidence="4" key="1">
    <citation type="submission" date="2017-11" db="EMBL/GenBank/DDBJ databases">
        <title>Phenotypic and genomic properties of facultatively anaerobic sulfur-reducing natronoarchaea from hypersaline soda lakes.</title>
        <authorList>
            <person name="Sorokin D.Y."/>
            <person name="Kublanov I.V."/>
            <person name="Roman P."/>
            <person name="Sinninghe Damste J.S."/>
            <person name="Golyshin P.N."/>
            <person name="Rojo D."/>
            <person name="Ciordia S."/>
            <person name="Mena M.D.C."/>
            <person name="Ferrer M."/>
            <person name="Messina E."/>
            <person name="Smedile F."/>
            <person name="La Spada G."/>
            <person name="La Cono V."/>
            <person name="Yakimov M.M."/>
        </authorList>
    </citation>
    <scope>NUCLEOTIDE SEQUENCE [LARGE SCALE GENOMIC DNA]</scope>
    <source>
        <strain evidence="4">AArc-Sl</strain>
    </source>
</reference>
<dbReference type="NCBIfam" id="TIGR03663">
    <property type="entry name" value="flippase activity-associated protein Agl23"/>
    <property type="match status" value="1"/>
</dbReference>
<dbReference type="GO" id="GO:0016757">
    <property type="term" value="F:glycosyltransferase activity"/>
    <property type="evidence" value="ECO:0007669"/>
    <property type="project" value="UniProtKB-KW"/>
</dbReference>
<keyword evidence="1" id="KW-0812">Transmembrane</keyword>
<feature type="transmembrane region" description="Helical" evidence="1">
    <location>
        <begin position="78"/>
        <end position="98"/>
    </location>
</feature>
<dbReference type="GeneID" id="37878755"/>
<dbReference type="OrthoDB" id="313515at2157"/>
<keyword evidence="1" id="KW-1133">Transmembrane helix</keyword>
<dbReference type="InterPro" id="IPR038731">
    <property type="entry name" value="RgtA/B/C-like"/>
</dbReference>
<dbReference type="PANTHER" id="PTHR41710">
    <property type="entry name" value="GLYCOSYL TRANSFERASE, FAMILY 39"/>
    <property type="match status" value="1"/>
</dbReference>
<evidence type="ECO:0000256" key="1">
    <source>
        <dbReference type="SAM" id="Phobius"/>
    </source>
</evidence>